<organism evidence="6 7">
    <name type="scientific">Acinetobacter sichuanensis</name>
    <dbReference type="NCBI Taxonomy" id="2136183"/>
    <lineage>
        <taxon>Bacteria</taxon>
        <taxon>Pseudomonadati</taxon>
        <taxon>Pseudomonadota</taxon>
        <taxon>Gammaproteobacteria</taxon>
        <taxon>Moraxellales</taxon>
        <taxon>Moraxellaceae</taxon>
        <taxon>Acinetobacter</taxon>
    </lineage>
</organism>
<dbReference type="AlphaFoldDB" id="A0A371YSE6"/>
<dbReference type="PRINTS" id="PR00035">
    <property type="entry name" value="HTHGNTR"/>
</dbReference>
<dbReference type="SMART" id="SM00866">
    <property type="entry name" value="UTRA"/>
    <property type="match status" value="1"/>
</dbReference>
<evidence type="ECO:0000256" key="2">
    <source>
        <dbReference type="ARBA" id="ARBA00023125"/>
    </source>
</evidence>
<accession>A0A371YSE6</accession>
<evidence type="ECO:0000313" key="5">
    <source>
        <dbReference type="EMBL" id="MFC2994820.1"/>
    </source>
</evidence>
<dbReference type="SUPFAM" id="SSF64288">
    <property type="entry name" value="Chorismate lyase-like"/>
    <property type="match status" value="1"/>
</dbReference>
<evidence type="ECO:0000259" key="4">
    <source>
        <dbReference type="PROSITE" id="PS50949"/>
    </source>
</evidence>
<dbReference type="Pfam" id="PF00392">
    <property type="entry name" value="GntR"/>
    <property type="match status" value="1"/>
</dbReference>
<dbReference type="InterPro" id="IPR036388">
    <property type="entry name" value="WH-like_DNA-bd_sf"/>
</dbReference>
<dbReference type="Gene3D" id="1.10.10.10">
    <property type="entry name" value="Winged helix-like DNA-binding domain superfamily/Winged helix DNA-binding domain"/>
    <property type="match status" value="1"/>
</dbReference>
<keyword evidence="1" id="KW-0805">Transcription regulation</keyword>
<dbReference type="InterPro" id="IPR011663">
    <property type="entry name" value="UTRA"/>
</dbReference>
<dbReference type="EMBL" id="JBHRSF010000008">
    <property type="protein sequence ID" value="MFC2994820.1"/>
    <property type="molecule type" value="Genomic_DNA"/>
</dbReference>
<dbReference type="GO" id="GO:0045892">
    <property type="term" value="P:negative regulation of DNA-templated transcription"/>
    <property type="evidence" value="ECO:0007669"/>
    <property type="project" value="TreeGrafter"/>
</dbReference>
<dbReference type="PROSITE" id="PS50949">
    <property type="entry name" value="HTH_GNTR"/>
    <property type="match status" value="1"/>
</dbReference>
<keyword evidence="2" id="KW-0238">DNA-binding</keyword>
<sequence length="243" mass="28303">MLDENAFKNFKLPRYEQVRWQIQKLLVQSKWTIEEPIPSEQELASMYSVSVGTVRKAVECLVEDGLLIKLQGRGTFLRQPNFATSLMRFFRMRNQFGKDVQPIGEIKKLQVVGAIPEINQKLNLNEQASLIYIERVRLNENTVVLSEKIWLPETLFTVLTTLELKDFANLLYPFYYEKCGQFVSSATEQLSFKKNLQDPYLNNQQSDALVQVCRIAKNIEGYPIEYRESLGFAENFNYEITIH</sequence>
<reference evidence="5" key="1">
    <citation type="journal article" date="2014" name="Int. J. Syst. Evol. Microbiol.">
        <title>Complete genome of a new Firmicutes species belonging to the dominant human colonic microbiota ('Ruminococcus bicirculans') reveals two chromosomes and a selective capacity to utilize plant glucans.</title>
        <authorList>
            <consortium name="NISC Comparative Sequencing Program"/>
            <person name="Wegmann U."/>
            <person name="Louis P."/>
            <person name="Goesmann A."/>
            <person name="Henrissat B."/>
            <person name="Duncan S.H."/>
            <person name="Flint H.J."/>
        </authorList>
    </citation>
    <scope>NUCLEOTIDE SEQUENCE</scope>
    <source>
        <strain evidence="5">KCTC 62575</strain>
    </source>
</reference>
<dbReference type="Gene3D" id="3.40.1410.10">
    <property type="entry name" value="Chorismate lyase-like"/>
    <property type="match status" value="1"/>
</dbReference>
<dbReference type="Pfam" id="PF07702">
    <property type="entry name" value="UTRA"/>
    <property type="match status" value="1"/>
</dbReference>
<evidence type="ECO:0000256" key="3">
    <source>
        <dbReference type="ARBA" id="ARBA00023163"/>
    </source>
</evidence>
<dbReference type="Proteomes" id="UP001595455">
    <property type="component" value="Unassembled WGS sequence"/>
</dbReference>
<dbReference type="OrthoDB" id="7173258at2"/>
<name>A0A371YSE6_9GAMM</name>
<dbReference type="InterPro" id="IPR028978">
    <property type="entry name" value="Chorismate_lyase_/UTRA_dom_sf"/>
</dbReference>
<evidence type="ECO:0000313" key="7">
    <source>
        <dbReference type="Proteomes" id="UP000240957"/>
    </source>
</evidence>
<reference evidence="8" key="3">
    <citation type="journal article" date="2019" name="Int. J. Syst. Evol. Microbiol.">
        <title>The Global Catalogue of Microorganisms (GCM) 10K type strain sequencing project: providing services to taxonomists for standard genome sequencing and annotation.</title>
        <authorList>
            <consortium name="The Broad Institute Genomics Platform"/>
            <consortium name="The Broad Institute Genome Sequencing Center for Infectious Disease"/>
            <person name="Wu L."/>
            <person name="Ma J."/>
        </authorList>
    </citation>
    <scope>NUCLEOTIDE SEQUENCE [LARGE SCALE GENOMIC DNA]</scope>
    <source>
        <strain evidence="8">KCTC 62575</strain>
    </source>
</reference>
<proteinExistence type="predicted"/>
<dbReference type="EMBL" id="PYIX02000007">
    <property type="protein sequence ID" value="RFC84397.1"/>
    <property type="molecule type" value="Genomic_DNA"/>
</dbReference>
<gene>
    <name evidence="5" type="ORF">ACFODO_05920</name>
    <name evidence="6" type="ORF">C9E89_006505</name>
</gene>
<dbReference type="SMART" id="SM00345">
    <property type="entry name" value="HTH_GNTR"/>
    <property type="match status" value="1"/>
</dbReference>
<keyword evidence="8" id="KW-1185">Reference proteome</keyword>
<reference evidence="5" key="4">
    <citation type="submission" date="2024-09" db="EMBL/GenBank/DDBJ databases">
        <authorList>
            <person name="Sun Q."/>
            <person name="Mori K."/>
        </authorList>
    </citation>
    <scope>NUCLEOTIDE SEQUENCE</scope>
    <source>
        <strain evidence="5">KCTC 62575</strain>
    </source>
</reference>
<dbReference type="InterPro" id="IPR000524">
    <property type="entry name" value="Tscrpt_reg_HTH_GntR"/>
</dbReference>
<dbReference type="GO" id="GO:0003700">
    <property type="term" value="F:DNA-binding transcription factor activity"/>
    <property type="evidence" value="ECO:0007669"/>
    <property type="project" value="InterPro"/>
</dbReference>
<keyword evidence="3" id="KW-0804">Transcription</keyword>
<reference evidence="6 7" key="2">
    <citation type="submission" date="2018-08" db="EMBL/GenBank/DDBJ databases">
        <title>The draft genome of Acinetobacter sichuanensis strain WCHAc060041.</title>
        <authorList>
            <person name="Qin J."/>
            <person name="Feng Y."/>
            <person name="Zong Z."/>
        </authorList>
    </citation>
    <scope>NUCLEOTIDE SEQUENCE [LARGE SCALE GENOMIC DNA]</scope>
    <source>
        <strain evidence="6 7">WCHAc060041</strain>
    </source>
</reference>
<dbReference type="RefSeq" id="WP_107007523.1">
    <property type="nucleotide sequence ID" value="NZ_JBHRSF010000008.1"/>
</dbReference>
<dbReference type="Proteomes" id="UP000240957">
    <property type="component" value="Unassembled WGS sequence"/>
</dbReference>
<evidence type="ECO:0000256" key="1">
    <source>
        <dbReference type="ARBA" id="ARBA00023015"/>
    </source>
</evidence>
<protein>
    <submittedName>
        <fullName evidence="6">GntR family transcriptional regulator</fullName>
    </submittedName>
</protein>
<dbReference type="CDD" id="cd07377">
    <property type="entry name" value="WHTH_GntR"/>
    <property type="match status" value="1"/>
</dbReference>
<dbReference type="InterPro" id="IPR050679">
    <property type="entry name" value="Bact_HTH_transcr_reg"/>
</dbReference>
<dbReference type="GO" id="GO:0003677">
    <property type="term" value="F:DNA binding"/>
    <property type="evidence" value="ECO:0007669"/>
    <property type="project" value="UniProtKB-KW"/>
</dbReference>
<comment type="caution">
    <text evidence="6">The sequence shown here is derived from an EMBL/GenBank/DDBJ whole genome shotgun (WGS) entry which is preliminary data.</text>
</comment>
<dbReference type="SUPFAM" id="SSF46785">
    <property type="entry name" value="Winged helix' DNA-binding domain"/>
    <property type="match status" value="1"/>
</dbReference>
<evidence type="ECO:0000313" key="6">
    <source>
        <dbReference type="EMBL" id="RFC84397.1"/>
    </source>
</evidence>
<evidence type="ECO:0000313" key="8">
    <source>
        <dbReference type="Proteomes" id="UP001595455"/>
    </source>
</evidence>
<feature type="domain" description="HTH gntR-type" evidence="4">
    <location>
        <begin position="12"/>
        <end position="80"/>
    </location>
</feature>
<dbReference type="PANTHER" id="PTHR44846">
    <property type="entry name" value="MANNOSYL-D-GLYCERATE TRANSPORT/METABOLISM SYSTEM REPRESSOR MNGR-RELATED"/>
    <property type="match status" value="1"/>
</dbReference>
<dbReference type="InterPro" id="IPR036390">
    <property type="entry name" value="WH_DNA-bd_sf"/>
</dbReference>
<dbReference type="PANTHER" id="PTHR44846:SF1">
    <property type="entry name" value="MANNOSYL-D-GLYCERATE TRANSPORT_METABOLISM SYSTEM REPRESSOR MNGR-RELATED"/>
    <property type="match status" value="1"/>
</dbReference>